<evidence type="ECO:0000313" key="4">
    <source>
        <dbReference type="EMBL" id="GAA3367734.1"/>
    </source>
</evidence>
<keyword evidence="6" id="KW-1185">Reference proteome</keyword>
<dbReference type="Proteomes" id="UP001499990">
    <property type="component" value="Unassembled WGS sequence"/>
</dbReference>
<dbReference type="PANTHER" id="PTHR12304">
    <property type="entry name" value="INOSINE-URIDINE PREFERRING NUCLEOSIDE HYDROLASE"/>
    <property type="match status" value="1"/>
</dbReference>
<dbReference type="InterPro" id="IPR001910">
    <property type="entry name" value="Inosine/uridine_hydrolase_dom"/>
</dbReference>
<sequence>MALAPIVLDSDPGLDDAVALQYLLGTGLWDLKAYTSVGGNAPAEQTFRNARGLARVFGIDGDVPVHRGSGRHISRTEYAVDFHGRTGLGEETLPDSTVPEQTEPAPAVLIRLSKRYEGELTVVATGPLTNVATALLADPGLAHRVRKLVFMGGAALVPGNVTAVAEFNIWADADAADIVVSSGIPYTMVGLDATHGWRFGHGDLARLEAAGPGQELTARMMRAYLKTYERNKGEDTCPLHDPLAVGVAADESFVSAATGTVVVECASELTRGKTVFLAEDKAGQYTYPPAVMARTRHSGRVALSTGPRDFSADFTETLLRRPAVAWRPAG</sequence>
<evidence type="ECO:0000256" key="2">
    <source>
        <dbReference type="ARBA" id="ARBA00023295"/>
    </source>
</evidence>
<dbReference type="Gene3D" id="3.90.245.10">
    <property type="entry name" value="Ribonucleoside hydrolase-like"/>
    <property type="match status" value="1"/>
</dbReference>
<dbReference type="InterPro" id="IPR015910">
    <property type="entry name" value="I/U_nuclsd_hydro_CS"/>
</dbReference>
<evidence type="ECO:0000313" key="5">
    <source>
        <dbReference type="EMBL" id="GAA3379965.1"/>
    </source>
</evidence>
<dbReference type="SUPFAM" id="SSF53590">
    <property type="entry name" value="Nucleoside hydrolase"/>
    <property type="match status" value="1"/>
</dbReference>
<dbReference type="EMBL" id="BAAAYL010000001">
    <property type="protein sequence ID" value="GAA3367734.1"/>
    <property type="molecule type" value="Genomic_DNA"/>
</dbReference>
<comment type="caution">
    <text evidence="4">The sequence shown here is derived from an EMBL/GenBank/DDBJ whole genome shotgun (WGS) entry which is preliminary data.</text>
</comment>
<dbReference type="Pfam" id="PF01156">
    <property type="entry name" value="IU_nuc_hydro"/>
    <property type="match status" value="1"/>
</dbReference>
<dbReference type="InterPro" id="IPR036452">
    <property type="entry name" value="Ribo_hydro-like"/>
</dbReference>
<evidence type="ECO:0000313" key="6">
    <source>
        <dbReference type="Proteomes" id="UP001499990"/>
    </source>
</evidence>
<reference evidence="6" key="2">
    <citation type="journal article" date="2019" name="Int. J. Syst. Evol. Microbiol.">
        <title>The Global Catalogue of Microorganisms (GCM) 10K type strain sequencing project: providing services to taxonomists for standard genome sequencing and annotation.</title>
        <authorList>
            <consortium name="The Broad Institute Genomics Platform"/>
            <consortium name="The Broad Institute Genome Sequencing Center for Infectious Disease"/>
            <person name="Wu L."/>
            <person name="Ma J."/>
        </authorList>
    </citation>
    <scope>NUCLEOTIDE SEQUENCE [LARGE SCALE GENOMIC DNA]</scope>
    <source>
        <strain evidence="6">JCM 9651</strain>
    </source>
</reference>
<dbReference type="GO" id="GO:0016787">
    <property type="term" value="F:hydrolase activity"/>
    <property type="evidence" value="ECO:0007669"/>
    <property type="project" value="UniProtKB-KW"/>
</dbReference>
<dbReference type="InterPro" id="IPR023186">
    <property type="entry name" value="IUNH"/>
</dbReference>
<accession>A0ABP6S524</accession>
<dbReference type="RefSeq" id="WP_345033973.1">
    <property type="nucleotide sequence ID" value="NZ_BAAAYL010000001.1"/>
</dbReference>
<proteinExistence type="predicted"/>
<keyword evidence="1 4" id="KW-0378">Hydrolase</keyword>
<gene>
    <name evidence="4" type="ORF">GCM10020367_03170</name>
    <name evidence="5" type="ORF">GCM10020367_65670</name>
</gene>
<keyword evidence="2" id="KW-0326">Glycosidase</keyword>
<dbReference type="PANTHER" id="PTHR12304:SF4">
    <property type="entry name" value="URIDINE NUCLEOSIDASE"/>
    <property type="match status" value="1"/>
</dbReference>
<reference evidence="4" key="3">
    <citation type="submission" date="2023-12" db="EMBL/GenBank/DDBJ databases">
        <authorList>
            <person name="Sun Q."/>
            <person name="Inoue M."/>
        </authorList>
    </citation>
    <scope>NUCLEOTIDE SEQUENCE</scope>
    <source>
        <strain evidence="4">JCM 9651</strain>
    </source>
</reference>
<dbReference type="PROSITE" id="PS01247">
    <property type="entry name" value="IUNH"/>
    <property type="match status" value="1"/>
</dbReference>
<protein>
    <submittedName>
        <fullName evidence="4">Nucleoside hydrolase</fullName>
    </submittedName>
</protein>
<name>A0ABP6S524_9ACTN</name>
<evidence type="ECO:0000256" key="1">
    <source>
        <dbReference type="ARBA" id="ARBA00022801"/>
    </source>
</evidence>
<organism evidence="4 6">
    <name type="scientific">Streptomyces sannanensis</name>
    <dbReference type="NCBI Taxonomy" id="285536"/>
    <lineage>
        <taxon>Bacteria</taxon>
        <taxon>Bacillati</taxon>
        <taxon>Actinomycetota</taxon>
        <taxon>Actinomycetes</taxon>
        <taxon>Kitasatosporales</taxon>
        <taxon>Streptomycetaceae</taxon>
        <taxon>Streptomyces</taxon>
    </lineage>
</organism>
<reference evidence="4" key="1">
    <citation type="journal article" date="2014" name="Int. J. Syst. Evol. Microbiol.">
        <title>Complete genome of a new Firmicutes species belonging to the dominant human colonic microbiota ('Ruminococcus bicirculans') reveals two chromosomes and a selective capacity to utilize plant glucans.</title>
        <authorList>
            <consortium name="NISC Comparative Sequencing Program"/>
            <person name="Wegmann U."/>
            <person name="Louis P."/>
            <person name="Goesmann A."/>
            <person name="Henrissat B."/>
            <person name="Duncan S.H."/>
            <person name="Flint H.J."/>
        </authorList>
    </citation>
    <scope>NUCLEOTIDE SEQUENCE</scope>
    <source>
        <strain evidence="4">JCM 9651</strain>
    </source>
</reference>
<feature type="domain" description="Inosine/uridine-preferring nucleoside hydrolase" evidence="3">
    <location>
        <begin position="6"/>
        <end position="281"/>
    </location>
</feature>
<evidence type="ECO:0000259" key="3">
    <source>
        <dbReference type="Pfam" id="PF01156"/>
    </source>
</evidence>
<dbReference type="EMBL" id="BAAAYL010000001">
    <property type="protein sequence ID" value="GAA3379965.1"/>
    <property type="molecule type" value="Genomic_DNA"/>
</dbReference>